<dbReference type="FunFam" id="3.50.50.60:FF:000021">
    <property type="entry name" value="Ubiquinone biosynthesis monooxygenase COQ6"/>
    <property type="match status" value="1"/>
</dbReference>
<evidence type="ECO:0000256" key="9">
    <source>
        <dbReference type="SAM" id="Phobius"/>
    </source>
</evidence>
<evidence type="ECO:0000259" key="10">
    <source>
        <dbReference type="Pfam" id="PF01494"/>
    </source>
</evidence>
<evidence type="ECO:0000256" key="1">
    <source>
        <dbReference type="ARBA" id="ARBA00001974"/>
    </source>
</evidence>
<reference evidence="11 12" key="1">
    <citation type="submission" date="2006-03" db="EMBL/GenBank/DDBJ databases">
        <authorList>
            <person name="Giovannoni S.J."/>
            <person name="Cho J.-C."/>
            <person name="Ferriera S."/>
            <person name="Johnson J."/>
            <person name="Kravitz S."/>
            <person name="Halpern A."/>
            <person name="Remington K."/>
            <person name="Beeson K."/>
            <person name="Tran B."/>
            <person name="Rogers Y.-H."/>
            <person name="Friedman R."/>
            <person name="Venter J.C."/>
        </authorList>
    </citation>
    <scope>NUCLEOTIDE SEQUENCE [LARGE SCALE GENOMIC DNA]</scope>
    <source>
        <strain evidence="11 12">HTCC2207</strain>
    </source>
</reference>
<dbReference type="GO" id="GO:0110142">
    <property type="term" value="C:ubiquinone biosynthesis complex"/>
    <property type="evidence" value="ECO:0007669"/>
    <property type="project" value="UniProtKB-ARBA"/>
</dbReference>
<keyword evidence="5" id="KW-0274">FAD</keyword>
<comment type="subunit">
    <text evidence="8">Component of the Ubi complex metabolon, which regroups five ubiquinone biosynthesis proteins (UbiE, UbiF, UbiG, UbiH and UbiI) and two accessory factors (UbiK and the lipid-binding protein UbiJ).</text>
</comment>
<evidence type="ECO:0000313" key="12">
    <source>
        <dbReference type="Proteomes" id="UP000005555"/>
    </source>
</evidence>
<evidence type="ECO:0000256" key="4">
    <source>
        <dbReference type="ARBA" id="ARBA00022630"/>
    </source>
</evidence>
<keyword evidence="7" id="KW-0503">Monooxygenase</keyword>
<dbReference type="InterPro" id="IPR036188">
    <property type="entry name" value="FAD/NAD-bd_sf"/>
</dbReference>
<dbReference type="PANTHER" id="PTHR43876:SF7">
    <property type="entry name" value="UBIQUINONE BIOSYNTHESIS MONOOXYGENASE COQ6, MITOCHONDRIAL"/>
    <property type="match status" value="1"/>
</dbReference>
<dbReference type="Pfam" id="PF01494">
    <property type="entry name" value="FAD_binding_3"/>
    <property type="match status" value="1"/>
</dbReference>
<sequence length="406" mass="44394">MALKKAKLQQSRLYDVIVVGAGMVGAAFACLLARSNTNLSIALLEARETAAFDPQQFDPRVAALTEKSRSLLNSCGAWDSIAAQRISAYAAMQVWDAEGTGEIRFDCQDVQQPNLGHIVENSLVVESLLAEVGKLDNIDFICPVSVAKYNQSDSQVSVELSSGETLAASLLVAADGGNSSIREQFKFATREWDYGHSAIVTTVQTESVHQQTAWQRFMPTGPLALLPLDKQGDHHRCSLVWSQESDEAERLMALNDDAFCAELGYASEYCLGEILAVDKRYAIPLRQRHAKDYVVERVALLGDAAHTIHPLAGQGVNLGFADVKALVEVLCAEAVRGNDLGSLMTLNKYQRLRKPENLATMAAMEGFKRLFAADNVAVRLLRNMGLSKVNQIQPLKNEIIKQVMGL</sequence>
<dbReference type="NCBIfam" id="TIGR01988">
    <property type="entry name" value="Ubi-OHases"/>
    <property type="match status" value="1"/>
</dbReference>
<dbReference type="GO" id="GO:0006744">
    <property type="term" value="P:ubiquinone biosynthetic process"/>
    <property type="evidence" value="ECO:0007669"/>
    <property type="project" value="UniProtKB-UniPathway"/>
</dbReference>
<keyword evidence="9" id="KW-1133">Transmembrane helix</keyword>
<dbReference type="PRINTS" id="PR00420">
    <property type="entry name" value="RNGMNOXGNASE"/>
</dbReference>
<dbReference type="InterPro" id="IPR051205">
    <property type="entry name" value="UbiH/COQ6_monooxygenase"/>
</dbReference>
<name>Q1YVK0_9GAMM</name>
<dbReference type="Gene3D" id="3.50.50.60">
    <property type="entry name" value="FAD/NAD(P)-binding domain"/>
    <property type="match status" value="2"/>
</dbReference>
<comment type="caution">
    <text evidence="11">The sequence shown here is derived from an EMBL/GenBank/DDBJ whole genome shotgun (WGS) entry which is preliminary data.</text>
</comment>
<protein>
    <submittedName>
        <fullName evidence="11">2-octaprenyl-3-methyl-6-methoxy-1,4-benzoquinol hydroxylase</fullName>
    </submittedName>
</protein>
<keyword evidence="6" id="KW-0560">Oxidoreductase</keyword>
<dbReference type="STRING" id="314287.GB2207_07866"/>
<keyword evidence="4" id="KW-0285">Flavoprotein</keyword>
<dbReference type="InterPro" id="IPR018168">
    <property type="entry name" value="Ubi_Hdrlase_CS"/>
</dbReference>
<dbReference type="AlphaFoldDB" id="Q1YVK0"/>
<dbReference type="HOGENOM" id="CLU_009665_8_3_6"/>
<comment type="similarity">
    <text evidence="3">Belongs to the UbiH/COQ6 family.</text>
</comment>
<accession>Q1YVK0</accession>
<keyword evidence="9" id="KW-0812">Transmembrane</keyword>
<evidence type="ECO:0000256" key="3">
    <source>
        <dbReference type="ARBA" id="ARBA00005349"/>
    </source>
</evidence>
<evidence type="ECO:0000256" key="5">
    <source>
        <dbReference type="ARBA" id="ARBA00022827"/>
    </source>
</evidence>
<keyword evidence="9" id="KW-0472">Membrane</keyword>
<dbReference type="EMBL" id="AAPI01000001">
    <property type="protein sequence ID" value="EAS47708.1"/>
    <property type="molecule type" value="Genomic_DNA"/>
</dbReference>
<evidence type="ECO:0000256" key="2">
    <source>
        <dbReference type="ARBA" id="ARBA00004749"/>
    </source>
</evidence>
<evidence type="ECO:0000256" key="6">
    <source>
        <dbReference type="ARBA" id="ARBA00023002"/>
    </source>
</evidence>
<gene>
    <name evidence="11" type="ORF">GB2207_07866</name>
</gene>
<feature type="transmembrane region" description="Helical" evidence="9">
    <location>
        <begin position="12"/>
        <end position="34"/>
    </location>
</feature>
<dbReference type="OrthoDB" id="9769565at2"/>
<dbReference type="PANTHER" id="PTHR43876">
    <property type="entry name" value="UBIQUINONE BIOSYNTHESIS MONOOXYGENASE COQ6, MITOCHONDRIAL"/>
    <property type="match status" value="1"/>
</dbReference>
<dbReference type="SUPFAM" id="SSF51905">
    <property type="entry name" value="FAD/NAD(P)-binding domain"/>
    <property type="match status" value="1"/>
</dbReference>
<feature type="domain" description="FAD-binding" evidence="10">
    <location>
        <begin position="14"/>
        <end position="355"/>
    </location>
</feature>
<proteinExistence type="inferred from homology"/>
<comment type="cofactor">
    <cofactor evidence="1">
        <name>FAD</name>
        <dbReference type="ChEBI" id="CHEBI:57692"/>
    </cofactor>
</comment>
<dbReference type="eggNOG" id="COG0654">
    <property type="taxonomic scope" value="Bacteria"/>
</dbReference>
<dbReference type="GO" id="GO:0071949">
    <property type="term" value="F:FAD binding"/>
    <property type="evidence" value="ECO:0007669"/>
    <property type="project" value="InterPro"/>
</dbReference>
<evidence type="ECO:0000256" key="7">
    <source>
        <dbReference type="ARBA" id="ARBA00023033"/>
    </source>
</evidence>
<evidence type="ECO:0000256" key="8">
    <source>
        <dbReference type="ARBA" id="ARBA00065734"/>
    </source>
</evidence>
<dbReference type="PROSITE" id="PS01304">
    <property type="entry name" value="UBIH"/>
    <property type="match status" value="1"/>
</dbReference>
<dbReference type="Proteomes" id="UP000005555">
    <property type="component" value="Unassembled WGS sequence"/>
</dbReference>
<organism evidence="11 12">
    <name type="scientific">gamma proteobacterium HTCC2207</name>
    <dbReference type="NCBI Taxonomy" id="314287"/>
    <lineage>
        <taxon>Bacteria</taxon>
        <taxon>Pseudomonadati</taxon>
        <taxon>Pseudomonadota</taxon>
        <taxon>Gammaproteobacteria</taxon>
        <taxon>Cellvibrionales</taxon>
        <taxon>Porticoccaceae</taxon>
        <taxon>SAR92 clade</taxon>
    </lineage>
</organism>
<dbReference type="UniPathway" id="UPA00232"/>
<dbReference type="GO" id="GO:0004497">
    <property type="term" value="F:monooxygenase activity"/>
    <property type="evidence" value="ECO:0007669"/>
    <property type="project" value="UniProtKB-KW"/>
</dbReference>
<dbReference type="GO" id="GO:0016705">
    <property type="term" value="F:oxidoreductase activity, acting on paired donors, with incorporation or reduction of molecular oxygen"/>
    <property type="evidence" value="ECO:0007669"/>
    <property type="project" value="InterPro"/>
</dbReference>
<comment type="pathway">
    <text evidence="2">Cofactor biosynthesis; ubiquinone biosynthesis.</text>
</comment>
<dbReference type="InterPro" id="IPR010971">
    <property type="entry name" value="UbiH/COQ6"/>
</dbReference>
<dbReference type="InterPro" id="IPR002938">
    <property type="entry name" value="FAD-bd"/>
</dbReference>
<keyword evidence="12" id="KW-1185">Reference proteome</keyword>
<evidence type="ECO:0000313" key="11">
    <source>
        <dbReference type="EMBL" id="EAS47708.1"/>
    </source>
</evidence>
<dbReference type="PROSITE" id="PS51257">
    <property type="entry name" value="PROKAR_LIPOPROTEIN"/>
    <property type="match status" value="1"/>
</dbReference>